<protein>
    <submittedName>
        <fullName evidence="3">Uncharacterized protein</fullName>
    </submittedName>
</protein>
<accession>A0A382RS16</accession>
<feature type="non-terminal residue" evidence="3">
    <location>
        <position position="318"/>
    </location>
</feature>
<dbReference type="InterPro" id="IPR002821">
    <property type="entry name" value="Hydantoinase_A"/>
</dbReference>
<feature type="domain" description="Acetophenone carboxylase-like C-terminal" evidence="2">
    <location>
        <begin position="144"/>
        <end position="307"/>
    </location>
</feature>
<dbReference type="PANTHER" id="PTHR11365">
    <property type="entry name" value="5-OXOPROLINASE RELATED"/>
    <property type="match status" value="1"/>
</dbReference>
<dbReference type="PANTHER" id="PTHR11365:SF23">
    <property type="entry name" value="HYPOTHETICAL 5-OXOPROLINASE (EUROFUNG)-RELATED"/>
    <property type="match status" value="1"/>
</dbReference>
<dbReference type="EMBL" id="UINC01123635">
    <property type="protein sequence ID" value="SVD00240.1"/>
    <property type="molecule type" value="Genomic_DNA"/>
</dbReference>
<evidence type="ECO:0000313" key="3">
    <source>
        <dbReference type="EMBL" id="SVD00240.1"/>
    </source>
</evidence>
<evidence type="ECO:0000259" key="2">
    <source>
        <dbReference type="Pfam" id="PF19278"/>
    </source>
</evidence>
<evidence type="ECO:0000259" key="1">
    <source>
        <dbReference type="Pfam" id="PF01968"/>
    </source>
</evidence>
<dbReference type="InterPro" id="IPR045079">
    <property type="entry name" value="Oxoprolinase-like"/>
</dbReference>
<dbReference type="Pfam" id="PF01968">
    <property type="entry name" value="Hydantoinase_A"/>
    <property type="match status" value="1"/>
</dbReference>
<feature type="non-terminal residue" evidence="3">
    <location>
        <position position="1"/>
    </location>
</feature>
<dbReference type="GO" id="GO:0006749">
    <property type="term" value="P:glutathione metabolic process"/>
    <property type="evidence" value="ECO:0007669"/>
    <property type="project" value="TreeGrafter"/>
</dbReference>
<dbReference type="InterPro" id="IPR049517">
    <property type="entry name" value="ACX-like_C"/>
</dbReference>
<dbReference type="GO" id="GO:0017168">
    <property type="term" value="F:5-oxoprolinase (ATP-hydrolyzing) activity"/>
    <property type="evidence" value="ECO:0007669"/>
    <property type="project" value="TreeGrafter"/>
</dbReference>
<sequence length="318" mass="34311">GERPTVTDASLKLGYLNSAYFADGNIKLDPERASEVIKTVIAEPLGFTVERAAQGIHRVVNAQMSEAIRLVSVQQGYDPRRFALVALGGAGPVHATVLADELAITRIIVPGNPGVLSALGLLMAPIEHEATLSLQRDLVDLSIADLNARFRDLDAQCGDLMAAEGVVATDASVCHLADVCYVGQSYHLNVPLHLDDAQPLDRLYRDFKAAHDRIHGHATDAPVKVVNLRSVHSVGRDRDLVVDEFKAGGKDSLKGYRMVLFTDAEAPARTAIHQRERMPTGAHVDGPAIIEQADTTTVVSLGWRAIVQPSGDLIMERI</sequence>
<name>A0A382RS16_9ZZZZ</name>
<proteinExistence type="predicted"/>
<gene>
    <name evidence="3" type="ORF">METZ01_LOCUS353094</name>
</gene>
<dbReference type="GO" id="GO:0005829">
    <property type="term" value="C:cytosol"/>
    <property type="evidence" value="ECO:0007669"/>
    <property type="project" value="TreeGrafter"/>
</dbReference>
<dbReference type="AlphaFoldDB" id="A0A382RS16"/>
<dbReference type="Pfam" id="PF19278">
    <property type="entry name" value="Hydant_A_C"/>
    <property type="match status" value="1"/>
</dbReference>
<feature type="domain" description="Hydantoinase A/oxoprolinase" evidence="1">
    <location>
        <begin position="1"/>
        <end position="129"/>
    </location>
</feature>
<reference evidence="3" key="1">
    <citation type="submission" date="2018-05" db="EMBL/GenBank/DDBJ databases">
        <authorList>
            <person name="Lanie J.A."/>
            <person name="Ng W.-L."/>
            <person name="Kazmierczak K.M."/>
            <person name="Andrzejewski T.M."/>
            <person name="Davidsen T.M."/>
            <person name="Wayne K.J."/>
            <person name="Tettelin H."/>
            <person name="Glass J.I."/>
            <person name="Rusch D."/>
            <person name="Podicherti R."/>
            <person name="Tsui H.-C.T."/>
            <person name="Winkler M.E."/>
        </authorList>
    </citation>
    <scope>NUCLEOTIDE SEQUENCE</scope>
</reference>
<organism evidence="3">
    <name type="scientific">marine metagenome</name>
    <dbReference type="NCBI Taxonomy" id="408172"/>
    <lineage>
        <taxon>unclassified sequences</taxon>
        <taxon>metagenomes</taxon>
        <taxon>ecological metagenomes</taxon>
    </lineage>
</organism>